<dbReference type="Proteomes" id="UP001521116">
    <property type="component" value="Unassembled WGS sequence"/>
</dbReference>
<gene>
    <name evidence="2" type="ORF">SLS56_009933</name>
</gene>
<keyword evidence="3" id="KW-1185">Reference proteome</keyword>
<evidence type="ECO:0000313" key="3">
    <source>
        <dbReference type="Proteomes" id="UP001521116"/>
    </source>
</evidence>
<protein>
    <submittedName>
        <fullName evidence="2">Uncharacterized protein</fullName>
    </submittedName>
</protein>
<proteinExistence type="predicted"/>
<evidence type="ECO:0000313" key="2">
    <source>
        <dbReference type="EMBL" id="KAL1619916.1"/>
    </source>
</evidence>
<evidence type="ECO:0000256" key="1">
    <source>
        <dbReference type="SAM" id="SignalP"/>
    </source>
</evidence>
<feature type="signal peptide" evidence="1">
    <location>
        <begin position="1"/>
        <end position="19"/>
    </location>
</feature>
<feature type="chain" id="PRO_5045398872" evidence="1">
    <location>
        <begin position="20"/>
        <end position="87"/>
    </location>
</feature>
<comment type="caution">
    <text evidence="2">The sequence shown here is derived from an EMBL/GenBank/DDBJ whole genome shotgun (WGS) entry which is preliminary data.</text>
</comment>
<sequence>MRILNLALLSFGFIASVTAGRARDDVGSGCYEPGFSIEASCRMDDIFRDMDKVTCLAYCDSDELDPTIDPPAGSTGRCYCHLCCLIT</sequence>
<organism evidence="2 3">
    <name type="scientific">Neofusicoccum ribis</name>
    <dbReference type="NCBI Taxonomy" id="45134"/>
    <lineage>
        <taxon>Eukaryota</taxon>
        <taxon>Fungi</taxon>
        <taxon>Dikarya</taxon>
        <taxon>Ascomycota</taxon>
        <taxon>Pezizomycotina</taxon>
        <taxon>Dothideomycetes</taxon>
        <taxon>Dothideomycetes incertae sedis</taxon>
        <taxon>Botryosphaeriales</taxon>
        <taxon>Botryosphaeriaceae</taxon>
        <taxon>Neofusicoccum</taxon>
    </lineage>
</organism>
<keyword evidence="1" id="KW-0732">Signal</keyword>
<dbReference type="EMBL" id="JAJVDC020000180">
    <property type="protein sequence ID" value="KAL1619916.1"/>
    <property type="molecule type" value="Genomic_DNA"/>
</dbReference>
<reference evidence="2 3" key="1">
    <citation type="submission" date="2024-02" db="EMBL/GenBank/DDBJ databases">
        <title>De novo assembly and annotation of 12 fungi associated with fruit tree decline syndrome in Ontario, Canada.</title>
        <authorList>
            <person name="Sulman M."/>
            <person name="Ellouze W."/>
            <person name="Ilyukhin E."/>
        </authorList>
    </citation>
    <scope>NUCLEOTIDE SEQUENCE [LARGE SCALE GENOMIC DNA]</scope>
    <source>
        <strain evidence="2 3">M1-105</strain>
    </source>
</reference>
<accession>A0ABR3SFU5</accession>
<name>A0ABR3SFU5_9PEZI</name>